<keyword evidence="1" id="KW-0812">Transmembrane</keyword>
<dbReference type="InterPro" id="IPR016024">
    <property type="entry name" value="ARM-type_fold"/>
</dbReference>
<sequence length="380" mass="44373">MEIFIYYSIVFFGLIIFFLYAYLIFQKSVQTHKNKKEIEYSRDLIPYIDNLIDNILEGRYLSEDSKDYLKKTVKNPIKRDIIIKRSIYYLENFKGEFIYNITELCEDLGIVDYDIQNLKSPNKYLKALACKRLGEYRSKKSLHHLLMALQLPIIDVRYNSLMALAKIGDEAAFIEAFESINNKVILNERSLIEIVDSFEGDKKNIYIKMISSPNDYLAAIFIKSAGNYMDVYIGEEISKYLFVENKEKRIAAVKALGNMAYSRYVEDIIQLLEDKEWEVRAVAAKVLARFGDDRAVYPLVKALTDRQWYVRFNAAVSILSFDEGIDMIPSIFEVQDKFAKDIIISAIENLNMMKEIELYENSDDENKRKTAMYIKEYAKS</sequence>
<dbReference type="Gene3D" id="1.25.10.10">
    <property type="entry name" value="Leucine-rich Repeat Variant"/>
    <property type="match status" value="2"/>
</dbReference>
<keyword evidence="1" id="KW-1133">Transmembrane helix</keyword>
<evidence type="ECO:0000256" key="1">
    <source>
        <dbReference type="SAM" id="Phobius"/>
    </source>
</evidence>
<dbReference type="PANTHER" id="PTHR12697:SF5">
    <property type="entry name" value="DEOXYHYPUSINE HYDROXYLASE"/>
    <property type="match status" value="1"/>
</dbReference>
<keyword evidence="3" id="KW-1185">Reference proteome</keyword>
<keyword evidence="1" id="KW-0472">Membrane</keyword>
<dbReference type="EMBL" id="LWAE01000002">
    <property type="protein sequence ID" value="KZL92149.1"/>
    <property type="molecule type" value="Genomic_DNA"/>
</dbReference>
<dbReference type="OrthoDB" id="2112914at2"/>
<dbReference type="AlphaFoldDB" id="A0A162T1Z3"/>
<accession>A0A162T1Z3</accession>
<dbReference type="SUPFAM" id="SSF48371">
    <property type="entry name" value="ARM repeat"/>
    <property type="match status" value="2"/>
</dbReference>
<keyword evidence="2" id="KW-0456">Lyase</keyword>
<organism evidence="2 3">
    <name type="scientific">Clostridium magnum DSM 2767</name>
    <dbReference type="NCBI Taxonomy" id="1121326"/>
    <lineage>
        <taxon>Bacteria</taxon>
        <taxon>Bacillati</taxon>
        <taxon>Bacillota</taxon>
        <taxon>Clostridia</taxon>
        <taxon>Eubacteriales</taxon>
        <taxon>Clostridiaceae</taxon>
        <taxon>Clostridium</taxon>
    </lineage>
</organism>
<dbReference type="STRING" id="1121326.CLMAG_19580"/>
<dbReference type="Pfam" id="PF13646">
    <property type="entry name" value="HEAT_2"/>
    <property type="match status" value="2"/>
</dbReference>
<dbReference type="GO" id="GO:0016829">
    <property type="term" value="F:lyase activity"/>
    <property type="evidence" value="ECO:0007669"/>
    <property type="project" value="UniProtKB-KW"/>
</dbReference>
<name>A0A162T1Z3_9CLOT</name>
<feature type="transmembrane region" description="Helical" evidence="1">
    <location>
        <begin position="6"/>
        <end position="25"/>
    </location>
</feature>
<evidence type="ECO:0000313" key="2">
    <source>
        <dbReference type="EMBL" id="KZL92149.1"/>
    </source>
</evidence>
<dbReference type="PANTHER" id="PTHR12697">
    <property type="entry name" value="PBS LYASE HEAT-LIKE PROTEIN"/>
    <property type="match status" value="1"/>
</dbReference>
<dbReference type="PATRIC" id="fig|1121326.3.peg.1945"/>
<reference evidence="2 3" key="1">
    <citation type="submission" date="2016-04" db="EMBL/GenBank/DDBJ databases">
        <title>Genome sequence of Clostridium magnum DSM 2767.</title>
        <authorList>
            <person name="Poehlein A."/>
            <person name="Uhlig R."/>
            <person name="Fischer R."/>
            <person name="Bahl H."/>
            <person name="Daniel R."/>
        </authorList>
    </citation>
    <scope>NUCLEOTIDE SEQUENCE [LARGE SCALE GENOMIC DNA]</scope>
    <source>
        <strain evidence="2 3">DSM 2767</strain>
    </source>
</reference>
<dbReference type="Proteomes" id="UP000076603">
    <property type="component" value="Unassembled WGS sequence"/>
</dbReference>
<dbReference type="InterPro" id="IPR011989">
    <property type="entry name" value="ARM-like"/>
</dbReference>
<dbReference type="GO" id="GO:0016491">
    <property type="term" value="F:oxidoreductase activity"/>
    <property type="evidence" value="ECO:0007669"/>
    <property type="project" value="TreeGrafter"/>
</dbReference>
<dbReference type="InterPro" id="IPR004155">
    <property type="entry name" value="PBS_lyase_HEAT"/>
</dbReference>
<gene>
    <name evidence="2" type="ORF">CLMAG_19580</name>
</gene>
<protein>
    <submittedName>
        <fullName evidence="2">PBS lyase HEAT-like repeat protein</fullName>
    </submittedName>
</protein>
<proteinExistence type="predicted"/>
<comment type="caution">
    <text evidence="2">The sequence shown here is derived from an EMBL/GenBank/DDBJ whole genome shotgun (WGS) entry which is preliminary data.</text>
</comment>
<dbReference type="SMART" id="SM00567">
    <property type="entry name" value="EZ_HEAT"/>
    <property type="match status" value="2"/>
</dbReference>
<evidence type="ECO:0000313" key="3">
    <source>
        <dbReference type="Proteomes" id="UP000076603"/>
    </source>
</evidence>